<organism evidence="1 2">
    <name type="scientific">Stigmatella aurantiaca</name>
    <dbReference type="NCBI Taxonomy" id="41"/>
    <lineage>
        <taxon>Bacteria</taxon>
        <taxon>Pseudomonadati</taxon>
        <taxon>Myxococcota</taxon>
        <taxon>Myxococcia</taxon>
        <taxon>Myxococcales</taxon>
        <taxon>Cystobacterineae</taxon>
        <taxon>Archangiaceae</taxon>
        <taxon>Stigmatella</taxon>
    </lineage>
</organism>
<dbReference type="Gene3D" id="2.120.10.30">
    <property type="entry name" value="TolB, C-terminal domain"/>
    <property type="match status" value="1"/>
</dbReference>
<dbReference type="Pfam" id="PF07676">
    <property type="entry name" value="PD40"/>
    <property type="match status" value="1"/>
</dbReference>
<accession>A0A1H8CQ72</accession>
<dbReference type="InterPro" id="IPR011659">
    <property type="entry name" value="WD40"/>
</dbReference>
<dbReference type="RefSeq" id="WP_075010634.1">
    <property type="nucleotide sequence ID" value="NZ_FOAP01000027.1"/>
</dbReference>
<keyword evidence="2" id="KW-1185">Reference proteome</keyword>
<proteinExistence type="predicted"/>
<dbReference type="InterPro" id="IPR011042">
    <property type="entry name" value="6-blade_b-propeller_TolB-like"/>
</dbReference>
<evidence type="ECO:0000313" key="1">
    <source>
        <dbReference type="EMBL" id="SEM96448.1"/>
    </source>
</evidence>
<dbReference type="SUPFAM" id="SSF82171">
    <property type="entry name" value="DPP6 N-terminal domain-like"/>
    <property type="match status" value="1"/>
</dbReference>
<sequence length="320" mass="33294">MKQLGWKAGALVLALALTACEDLQFGDGGGGGGGGSVLFSRGFVFVREDRNLYVVDDRGDANDPQRLTTGGGVSHPSVDRSGRLAVFVQQTSDFTFEIRTVPTAGTGAPSTVIASGDTACRTCTQFRYPTFSPDGRVIVFSFNDGTGALSLGRVNVDGSGFQELTPNTSVSFGAPSFYPDGLSVLVPAGFNSGYLNQLKRVTLANGVIANIADNLNSEVVNRAVVSPDGSQVVFDGGPVSGSRIYVASLRPSFGTPTRLTDHPGEPRAQDTYPSWMSANQVGFLSNAGNTQSIYRITVGAVTGAGTFLIPTAAEPSYGGL</sequence>
<dbReference type="Gene3D" id="2.120.10.60">
    <property type="entry name" value="Tricorn protease N-terminal domain"/>
    <property type="match status" value="1"/>
</dbReference>
<dbReference type="OrthoDB" id="5379836at2"/>
<evidence type="ECO:0000313" key="2">
    <source>
        <dbReference type="Proteomes" id="UP000182719"/>
    </source>
</evidence>
<dbReference type="PROSITE" id="PS51257">
    <property type="entry name" value="PROKAR_LIPOPROTEIN"/>
    <property type="match status" value="1"/>
</dbReference>
<dbReference type="Proteomes" id="UP000182719">
    <property type="component" value="Unassembled WGS sequence"/>
</dbReference>
<dbReference type="AlphaFoldDB" id="A0A1H8CQ72"/>
<protein>
    <submittedName>
        <fullName evidence="1">TolB protein</fullName>
    </submittedName>
</protein>
<dbReference type="EMBL" id="FOAP01000027">
    <property type="protein sequence ID" value="SEM96448.1"/>
    <property type="molecule type" value="Genomic_DNA"/>
</dbReference>
<reference evidence="2" key="1">
    <citation type="submission" date="2016-10" db="EMBL/GenBank/DDBJ databases">
        <authorList>
            <person name="Varghese N."/>
            <person name="Submissions S."/>
        </authorList>
    </citation>
    <scope>NUCLEOTIDE SEQUENCE [LARGE SCALE GENOMIC DNA]</scope>
    <source>
        <strain evidence="2">DSM 17044</strain>
    </source>
</reference>
<gene>
    <name evidence="1" type="ORF">SAMN05444354_12716</name>
</gene>
<name>A0A1H8CQ72_STIAU</name>